<evidence type="ECO:0000313" key="3">
    <source>
        <dbReference type="Proteomes" id="UP001601627"/>
    </source>
</evidence>
<evidence type="ECO:0008006" key="4">
    <source>
        <dbReference type="Google" id="ProtNLM"/>
    </source>
</evidence>
<comment type="caution">
    <text evidence="2">The sequence shown here is derived from an EMBL/GenBank/DDBJ whole genome shotgun (WGS) entry which is preliminary data.</text>
</comment>
<gene>
    <name evidence="2" type="ORF">ACFVZC_35505</name>
</gene>
<accession>A0ABW6QHB9</accession>
<feature type="region of interest" description="Disordered" evidence="1">
    <location>
        <begin position="217"/>
        <end position="239"/>
    </location>
</feature>
<sequence length="239" mass="25763">MDGEVMAALIGGASGLVGALVGGAAAVWAAKHQGRVAVQGALETARSTYLGPLDTARRSAQREVFAKFLTVSQEWVRAAGPATDAAHQWDRLIGDHLERLCVEGQAYRDLNEATTRWYRQQVARLGELHEITEASQHVLLEAAMTEVSAAAEAVEQHAIRLQEHLNDAGQTRLRDPDGTSSNDPSNHMPPNPSRSPDEYSAVKRAIETFARRAAAHLNRRDPEQVAVVLPGEAPAGALE</sequence>
<name>A0ABW6QHB9_9ACTN</name>
<organism evidence="2 3">
    <name type="scientific">Streptomyces marokkonensis</name>
    <dbReference type="NCBI Taxonomy" id="324855"/>
    <lineage>
        <taxon>Bacteria</taxon>
        <taxon>Bacillati</taxon>
        <taxon>Actinomycetota</taxon>
        <taxon>Actinomycetes</taxon>
        <taxon>Kitasatosporales</taxon>
        <taxon>Streptomycetaceae</taxon>
        <taxon>Streptomyces</taxon>
    </lineage>
</organism>
<dbReference type="RefSeq" id="WP_388241360.1">
    <property type="nucleotide sequence ID" value="NZ_JBHVZQ010000063.1"/>
</dbReference>
<dbReference type="EMBL" id="JBHVZQ010000063">
    <property type="protein sequence ID" value="MFF1278632.1"/>
    <property type="molecule type" value="Genomic_DNA"/>
</dbReference>
<reference evidence="2 3" key="1">
    <citation type="submission" date="2024-09" db="EMBL/GenBank/DDBJ databases">
        <title>The Natural Products Discovery Center: Release of the First 8490 Sequenced Strains for Exploring Actinobacteria Biosynthetic Diversity.</title>
        <authorList>
            <person name="Kalkreuter E."/>
            <person name="Kautsar S.A."/>
            <person name="Yang D."/>
            <person name="Bader C.D."/>
            <person name="Teijaro C.N."/>
            <person name="Fluegel L."/>
            <person name="Davis C.M."/>
            <person name="Simpson J.R."/>
            <person name="Lauterbach L."/>
            <person name="Steele A.D."/>
            <person name="Gui C."/>
            <person name="Meng S."/>
            <person name="Li G."/>
            <person name="Viehrig K."/>
            <person name="Ye F."/>
            <person name="Su P."/>
            <person name="Kiefer A.F."/>
            <person name="Nichols A."/>
            <person name="Cepeda A.J."/>
            <person name="Yan W."/>
            <person name="Fan B."/>
            <person name="Jiang Y."/>
            <person name="Adhikari A."/>
            <person name="Zheng C.-J."/>
            <person name="Schuster L."/>
            <person name="Cowan T.M."/>
            <person name="Smanski M.J."/>
            <person name="Chevrette M.G."/>
            <person name="De Carvalho L.P.S."/>
            <person name="Shen B."/>
        </authorList>
    </citation>
    <scope>NUCLEOTIDE SEQUENCE [LARGE SCALE GENOMIC DNA]</scope>
    <source>
        <strain evidence="2 3">NPDC058328</strain>
    </source>
</reference>
<feature type="compositionally biased region" description="Basic and acidic residues" evidence="1">
    <location>
        <begin position="165"/>
        <end position="177"/>
    </location>
</feature>
<feature type="region of interest" description="Disordered" evidence="1">
    <location>
        <begin position="165"/>
        <end position="202"/>
    </location>
</feature>
<protein>
    <recommendedName>
        <fullName evidence="4">Secreted protein</fullName>
    </recommendedName>
</protein>
<keyword evidence="3" id="KW-1185">Reference proteome</keyword>
<proteinExistence type="predicted"/>
<evidence type="ECO:0000256" key="1">
    <source>
        <dbReference type="SAM" id="MobiDB-lite"/>
    </source>
</evidence>
<evidence type="ECO:0000313" key="2">
    <source>
        <dbReference type="EMBL" id="MFF1278632.1"/>
    </source>
</evidence>
<dbReference type="Proteomes" id="UP001601627">
    <property type="component" value="Unassembled WGS sequence"/>
</dbReference>